<dbReference type="CDD" id="cd05304">
    <property type="entry name" value="Rubrum_tdh"/>
    <property type="match status" value="1"/>
</dbReference>
<evidence type="ECO:0000256" key="3">
    <source>
        <dbReference type="ARBA" id="ARBA00012943"/>
    </source>
</evidence>
<feature type="domain" description="Alanine dehydrogenase/pyridine nucleotide transhydrogenase N-terminal" evidence="19">
    <location>
        <begin position="5"/>
        <end position="137"/>
    </location>
</feature>
<organism evidence="20">
    <name type="scientific">Agromyces sp. G08B096</name>
    <dbReference type="NCBI Taxonomy" id="3156399"/>
    <lineage>
        <taxon>Bacteria</taxon>
        <taxon>Bacillati</taxon>
        <taxon>Actinomycetota</taxon>
        <taxon>Actinomycetes</taxon>
        <taxon>Micrococcales</taxon>
        <taxon>Microbacteriaceae</taxon>
        <taxon>Agromyces</taxon>
    </lineage>
</organism>
<dbReference type="Pfam" id="PF01262">
    <property type="entry name" value="AlaDh_PNT_C"/>
    <property type="match status" value="1"/>
</dbReference>
<sequence>MARIGIVTEQAPETRVAATPATVAQLVALGYDVVVEAGAGARSSFPDDAYSAAGATVVAGGEALASDILLKVNAPTEAEVAALRPGTTLIALLAPAFRPELLAALAERGVTALAMDAVPRISRAQSMDVLSSMANIAGYRAVIEAAHEFGRFFTGQVTAAGKVPPAKVLVAGAGVAGLAAIGAASSLGAIVRATDPRPEVADQVRSIGGEYLKVEVDEEMVSTDGYAKATSEAYDRRAAEIYSEHAREVDIVITTALIPGRPAPKLLTAADVASMKSGSVVVDMAAGQGGNVEGSVAGERIVTPNGVIILGYTDLASRLPTQASQLYGTNVVNLLKLLTPAADGELVLDFDDVVQRSVTVARGGEVTWPPPPVQVSAAPAAAAGSGSGAGGSATGAAAVGAAGAAGPGGTAEASARRPSPVRRAVLVAVGIAALFAVNAVAPPPLPQHLTVLVLSVVVGFYVIGKVAHALHTPLMSVTNAISGIIIVGAMVQITSDQPVVQVLAGVAVLLASINIFGGFAVTRRMLAMFSSGRGADRG</sequence>
<keyword evidence="12 17" id="KW-0472">Membrane</keyword>
<evidence type="ECO:0000259" key="19">
    <source>
        <dbReference type="SMART" id="SM01003"/>
    </source>
</evidence>
<evidence type="ECO:0000256" key="4">
    <source>
        <dbReference type="ARBA" id="ARBA00022475"/>
    </source>
</evidence>
<dbReference type="FunFam" id="3.40.50.720:FF:000028">
    <property type="entry name" value="NAD(P) transhydrogenase subunit alpha"/>
    <property type="match status" value="1"/>
</dbReference>
<dbReference type="PANTHER" id="PTHR10160">
    <property type="entry name" value="NAD(P) TRANSHYDROGENASE"/>
    <property type="match status" value="1"/>
</dbReference>
<evidence type="ECO:0000256" key="6">
    <source>
        <dbReference type="ARBA" id="ARBA00022692"/>
    </source>
</evidence>
<keyword evidence="7" id="KW-0547">Nucleotide-binding</keyword>
<keyword evidence="9" id="KW-1278">Translocase</keyword>
<comment type="function">
    <text evidence="1">The transhydrogenation between NADH and NADP is coupled to respiration and ATP hydrolysis and functions as a proton pump across the membrane.</text>
</comment>
<evidence type="ECO:0000256" key="7">
    <source>
        <dbReference type="ARBA" id="ARBA00022741"/>
    </source>
</evidence>
<dbReference type="AlphaFoldDB" id="A0AAU7W7F8"/>
<dbReference type="SMART" id="SM01002">
    <property type="entry name" value="AlaDh_PNT_C"/>
    <property type="match status" value="1"/>
</dbReference>
<evidence type="ECO:0000256" key="1">
    <source>
        <dbReference type="ARBA" id="ARBA00003943"/>
    </source>
</evidence>
<dbReference type="RefSeq" id="WP_350348387.1">
    <property type="nucleotide sequence ID" value="NZ_CP158374.1"/>
</dbReference>
<dbReference type="GO" id="GO:0006740">
    <property type="term" value="P:NADPH regeneration"/>
    <property type="evidence" value="ECO:0007669"/>
    <property type="project" value="TreeGrafter"/>
</dbReference>
<evidence type="ECO:0000256" key="9">
    <source>
        <dbReference type="ARBA" id="ARBA00022967"/>
    </source>
</evidence>
<protein>
    <recommendedName>
        <fullName evidence="14">NAD(P) transhydrogenase subunit alpha</fullName>
        <ecNumber evidence="3">7.1.1.1</ecNumber>
    </recommendedName>
    <alternativeName>
        <fullName evidence="16">Nicotinamide nucleotide transhydrogenase subunit alpha</fullName>
    </alternativeName>
    <alternativeName>
        <fullName evidence="15">Pyridine nucleotide transhydrogenase subunit alpha</fullName>
    </alternativeName>
</protein>
<evidence type="ECO:0000256" key="8">
    <source>
        <dbReference type="ARBA" id="ARBA00022857"/>
    </source>
</evidence>
<dbReference type="SUPFAM" id="SSF52283">
    <property type="entry name" value="Formate/glycerate dehydrogenase catalytic domain-like"/>
    <property type="match status" value="1"/>
</dbReference>
<dbReference type="EMBL" id="CP158374">
    <property type="protein sequence ID" value="XBX82368.1"/>
    <property type="molecule type" value="Genomic_DNA"/>
</dbReference>
<dbReference type="SUPFAM" id="SSF51735">
    <property type="entry name" value="NAD(P)-binding Rossmann-fold domains"/>
    <property type="match status" value="1"/>
</dbReference>
<evidence type="ECO:0000256" key="15">
    <source>
        <dbReference type="ARBA" id="ARBA00079788"/>
    </source>
</evidence>
<dbReference type="GO" id="GO:0008750">
    <property type="term" value="F:proton-translocating NAD(P)+ transhydrogenase activity"/>
    <property type="evidence" value="ECO:0007669"/>
    <property type="project" value="UniProtKB-EC"/>
</dbReference>
<gene>
    <name evidence="20" type="ORF">ABIQ69_00205</name>
</gene>
<feature type="transmembrane region" description="Helical" evidence="17">
    <location>
        <begin position="424"/>
        <end position="441"/>
    </location>
</feature>
<evidence type="ECO:0000259" key="18">
    <source>
        <dbReference type="SMART" id="SM01002"/>
    </source>
</evidence>
<evidence type="ECO:0000256" key="16">
    <source>
        <dbReference type="ARBA" id="ARBA00083734"/>
    </source>
</evidence>
<feature type="transmembrane region" description="Helical" evidence="17">
    <location>
        <begin position="447"/>
        <end position="467"/>
    </location>
</feature>
<dbReference type="Pfam" id="PF05222">
    <property type="entry name" value="AlaDh_PNT_N"/>
    <property type="match status" value="1"/>
</dbReference>
<keyword evidence="4" id="KW-1003">Cell membrane</keyword>
<evidence type="ECO:0000313" key="20">
    <source>
        <dbReference type="EMBL" id="XBX82368.1"/>
    </source>
</evidence>
<accession>A0AAU7W7F8</accession>
<feature type="domain" description="Alanine dehydrogenase/pyridine nucleotide transhydrogenase NAD(H)-binding" evidence="18">
    <location>
        <begin position="146"/>
        <end position="311"/>
    </location>
</feature>
<comment type="subcellular location">
    <subcellularLocation>
        <location evidence="2">Cell inner membrane</location>
        <topology evidence="2">Multi-pass membrane protein</topology>
    </subcellularLocation>
</comment>
<evidence type="ECO:0000256" key="13">
    <source>
        <dbReference type="ARBA" id="ARBA00048202"/>
    </source>
</evidence>
<feature type="transmembrane region" description="Helical" evidence="17">
    <location>
        <begin position="499"/>
        <end position="521"/>
    </location>
</feature>
<reference evidence="20" key="1">
    <citation type="submission" date="2024-05" db="EMBL/GenBank/DDBJ databases">
        <authorList>
            <person name="Yu L."/>
        </authorList>
    </citation>
    <scope>NUCLEOTIDE SEQUENCE</scope>
    <source>
        <strain evidence="20">G08B096</strain>
    </source>
</reference>
<evidence type="ECO:0000256" key="12">
    <source>
        <dbReference type="ARBA" id="ARBA00023136"/>
    </source>
</evidence>
<dbReference type="GO" id="GO:0005886">
    <property type="term" value="C:plasma membrane"/>
    <property type="evidence" value="ECO:0007669"/>
    <property type="project" value="UniProtKB-SubCell"/>
</dbReference>
<comment type="catalytic activity">
    <reaction evidence="13">
        <text>NAD(+) + NADPH + H(+)(in) = NADH + NADP(+) + H(+)(out)</text>
        <dbReference type="Rhea" id="RHEA:47992"/>
        <dbReference type="ChEBI" id="CHEBI:15378"/>
        <dbReference type="ChEBI" id="CHEBI:57540"/>
        <dbReference type="ChEBI" id="CHEBI:57783"/>
        <dbReference type="ChEBI" id="CHEBI:57945"/>
        <dbReference type="ChEBI" id="CHEBI:58349"/>
        <dbReference type="EC" id="7.1.1.1"/>
    </reaction>
</comment>
<evidence type="ECO:0000256" key="5">
    <source>
        <dbReference type="ARBA" id="ARBA00022519"/>
    </source>
</evidence>
<dbReference type="EC" id="7.1.1.1" evidence="3"/>
<keyword evidence="10 17" id="KW-1133">Transmembrane helix</keyword>
<keyword evidence="8" id="KW-0521">NADP</keyword>
<dbReference type="NCBIfam" id="NF006942">
    <property type="entry name" value="PRK09424.1"/>
    <property type="match status" value="1"/>
</dbReference>
<keyword evidence="11" id="KW-0520">NAD</keyword>
<dbReference type="GO" id="GO:0050661">
    <property type="term" value="F:NADP binding"/>
    <property type="evidence" value="ECO:0007669"/>
    <property type="project" value="TreeGrafter"/>
</dbReference>
<dbReference type="InterPro" id="IPR024605">
    <property type="entry name" value="NADP_transhyd_a_C"/>
</dbReference>
<evidence type="ECO:0000256" key="17">
    <source>
        <dbReference type="SAM" id="Phobius"/>
    </source>
</evidence>
<dbReference type="PIRSF" id="PIRSF000203">
    <property type="entry name" value="NADP_transhydrogenase_alpha"/>
    <property type="match status" value="1"/>
</dbReference>
<dbReference type="NCBIfam" id="TIGR00561">
    <property type="entry name" value="pntA"/>
    <property type="match status" value="1"/>
</dbReference>
<dbReference type="PANTHER" id="PTHR10160:SF19">
    <property type="entry name" value="PROTON-TRANSLOCATING NAD(P)(+) TRANSHYDROGENASE"/>
    <property type="match status" value="1"/>
</dbReference>
<dbReference type="InterPro" id="IPR036291">
    <property type="entry name" value="NAD(P)-bd_dom_sf"/>
</dbReference>
<proteinExistence type="predicted"/>
<dbReference type="Pfam" id="PF12769">
    <property type="entry name" value="PNTB_4TM"/>
    <property type="match status" value="1"/>
</dbReference>
<evidence type="ECO:0000256" key="10">
    <source>
        <dbReference type="ARBA" id="ARBA00022989"/>
    </source>
</evidence>
<dbReference type="InterPro" id="IPR007886">
    <property type="entry name" value="AlaDH/PNT_N"/>
</dbReference>
<name>A0AAU7W7F8_9MICO</name>
<keyword evidence="6 17" id="KW-0812">Transmembrane</keyword>
<evidence type="ECO:0000256" key="14">
    <source>
        <dbReference type="ARBA" id="ARBA00071831"/>
    </source>
</evidence>
<dbReference type="InterPro" id="IPR026255">
    <property type="entry name" value="NADP_transhyd_a"/>
</dbReference>
<feature type="transmembrane region" description="Helical" evidence="17">
    <location>
        <begin position="474"/>
        <end position="493"/>
    </location>
</feature>
<dbReference type="SMART" id="SM01003">
    <property type="entry name" value="AlaDh_PNT_N"/>
    <property type="match status" value="1"/>
</dbReference>
<keyword evidence="5" id="KW-0997">Cell inner membrane</keyword>
<dbReference type="InterPro" id="IPR007698">
    <property type="entry name" value="AlaDH/PNT_NAD(H)-bd"/>
</dbReference>
<dbReference type="Gene3D" id="3.40.50.720">
    <property type="entry name" value="NAD(P)-binding Rossmann-like Domain"/>
    <property type="match status" value="2"/>
</dbReference>
<evidence type="ECO:0000256" key="2">
    <source>
        <dbReference type="ARBA" id="ARBA00004429"/>
    </source>
</evidence>
<evidence type="ECO:0000256" key="11">
    <source>
        <dbReference type="ARBA" id="ARBA00023027"/>
    </source>
</evidence>